<dbReference type="RefSeq" id="WP_158757119.1">
    <property type="nucleotide sequence ID" value="NZ_CP046909.1"/>
</dbReference>
<dbReference type="GO" id="GO:0005886">
    <property type="term" value="C:plasma membrane"/>
    <property type="evidence" value="ECO:0007669"/>
    <property type="project" value="UniProtKB-SubCell"/>
</dbReference>
<organism evidence="10 11">
    <name type="scientific">Paraburkholderia acidiphila</name>
    <dbReference type="NCBI Taxonomy" id="2571747"/>
    <lineage>
        <taxon>Bacteria</taxon>
        <taxon>Pseudomonadati</taxon>
        <taxon>Pseudomonadota</taxon>
        <taxon>Betaproteobacteria</taxon>
        <taxon>Burkholderiales</taxon>
        <taxon>Burkholderiaceae</taxon>
        <taxon>Paraburkholderia</taxon>
    </lineage>
</organism>
<dbReference type="PANTHER" id="PTHR33908:SF11">
    <property type="entry name" value="MEMBRANE PROTEIN"/>
    <property type="match status" value="1"/>
</dbReference>
<dbReference type="InterPro" id="IPR038731">
    <property type="entry name" value="RgtA/B/C-like"/>
</dbReference>
<dbReference type="EMBL" id="CP046909">
    <property type="protein sequence ID" value="QGZ53959.1"/>
    <property type="molecule type" value="Genomic_DNA"/>
</dbReference>
<proteinExistence type="predicted"/>
<evidence type="ECO:0000256" key="5">
    <source>
        <dbReference type="ARBA" id="ARBA00022692"/>
    </source>
</evidence>
<keyword evidence="2" id="KW-1003">Cell membrane</keyword>
<protein>
    <recommendedName>
        <fullName evidence="9">Glycosyltransferase RgtA/B/C/D-like domain-containing protein</fullName>
    </recommendedName>
</protein>
<evidence type="ECO:0000256" key="7">
    <source>
        <dbReference type="ARBA" id="ARBA00023136"/>
    </source>
</evidence>
<feature type="transmembrane region" description="Helical" evidence="8">
    <location>
        <begin position="271"/>
        <end position="291"/>
    </location>
</feature>
<reference evidence="10 11" key="1">
    <citation type="submission" date="2019-12" db="EMBL/GenBank/DDBJ databases">
        <title>Paraburkholderia acidiphila 7Q-K02 sp. nov and Paraburkholderia acidisoli DHF22 sp. nov., two strains isolated from forest soil.</title>
        <authorList>
            <person name="Gao Z."/>
            <person name="Qiu L."/>
        </authorList>
    </citation>
    <scope>NUCLEOTIDE SEQUENCE [LARGE SCALE GENOMIC DNA]</scope>
    <source>
        <strain evidence="10 11">7Q-K02</strain>
    </source>
</reference>
<feature type="transmembrane region" description="Helical" evidence="8">
    <location>
        <begin position="18"/>
        <end position="36"/>
    </location>
</feature>
<keyword evidence="4" id="KW-0808">Transferase</keyword>
<dbReference type="Proteomes" id="UP000434209">
    <property type="component" value="Chromosome 1"/>
</dbReference>
<feature type="transmembrane region" description="Helical" evidence="8">
    <location>
        <begin position="92"/>
        <end position="110"/>
    </location>
</feature>
<dbReference type="GO" id="GO:0016763">
    <property type="term" value="F:pentosyltransferase activity"/>
    <property type="evidence" value="ECO:0007669"/>
    <property type="project" value="TreeGrafter"/>
</dbReference>
<comment type="subcellular location">
    <subcellularLocation>
        <location evidence="1">Cell membrane</location>
        <topology evidence="1">Multi-pass membrane protein</topology>
    </subcellularLocation>
</comment>
<evidence type="ECO:0000256" key="2">
    <source>
        <dbReference type="ARBA" id="ARBA00022475"/>
    </source>
</evidence>
<dbReference type="Pfam" id="PF13231">
    <property type="entry name" value="PMT_2"/>
    <property type="match status" value="1"/>
</dbReference>
<evidence type="ECO:0000256" key="4">
    <source>
        <dbReference type="ARBA" id="ARBA00022679"/>
    </source>
</evidence>
<feature type="transmembrane region" description="Helical" evidence="8">
    <location>
        <begin position="303"/>
        <end position="321"/>
    </location>
</feature>
<dbReference type="PANTHER" id="PTHR33908">
    <property type="entry name" value="MANNOSYLTRANSFERASE YKCB-RELATED"/>
    <property type="match status" value="1"/>
</dbReference>
<feature type="transmembrane region" description="Helical" evidence="8">
    <location>
        <begin position="359"/>
        <end position="382"/>
    </location>
</feature>
<keyword evidence="6 8" id="KW-1133">Transmembrane helix</keyword>
<feature type="transmembrane region" description="Helical" evidence="8">
    <location>
        <begin position="167"/>
        <end position="198"/>
    </location>
</feature>
<evidence type="ECO:0000256" key="6">
    <source>
        <dbReference type="ARBA" id="ARBA00022989"/>
    </source>
</evidence>
<dbReference type="GO" id="GO:0009103">
    <property type="term" value="P:lipopolysaccharide biosynthetic process"/>
    <property type="evidence" value="ECO:0007669"/>
    <property type="project" value="UniProtKB-ARBA"/>
</dbReference>
<evidence type="ECO:0000256" key="8">
    <source>
        <dbReference type="SAM" id="Phobius"/>
    </source>
</evidence>
<dbReference type="AlphaFoldDB" id="A0A7Z2G391"/>
<feature type="transmembrane region" description="Helical" evidence="8">
    <location>
        <begin position="116"/>
        <end position="136"/>
    </location>
</feature>
<name>A0A7Z2G391_9BURK</name>
<dbReference type="InterPro" id="IPR050297">
    <property type="entry name" value="LipidA_mod_glycosyltrf_83"/>
</dbReference>
<evidence type="ECO:0000313" key="11">
    <source>
        <dbReference type="Proteomes" id="UP000434209"/>
    </source>
</evidence>
<gene>
    <name evidence="10" type="ORF">FAZ97_02970</name>
</gene>
<accession>A0A7Z2G391</accession>
<feature type="transmembrane region" description="Helical" evidence="8">
    <location>
        <begin position="210"/>
        <end position="233"/>
    </location>
</feature>
<dbReference type="KEGG" id="pacp:FAZ97_02970"/>
<feature type="transmembrane region" description="Helical" evidence="8">
    <location>
        <begin position="472"/>
        <end position="493"/>
    </location>
</feature>
<keyword evidence="5 8" id="KW-0812">Transmembrane</keyword>
<feature type="transmembrane region" description="Helical" evidence="8">
    <location>
        <begin position="403"/>
        <end position="422"/>
    </location>
</feature>
<evidence type="ECO:0000313" key="10">
    <source>
        <dbReference type="EMBL" id="QGZ53959.1"/>
    </source>
</evidence>
<keyword evidence="7 8" id="KW-0472">Membrane</keyword>
<keyword evidence="3" id="KW-0328">Glycosyltransferase</keyword>
<keyword evidence="11" id="KW-1185">Reference proteome</keyword>
<evidence type="ECO:0000259" key="9">
    <source>
        <dbReference type="Pfam" id="PF13231"/>
    </source>
</evidence>
<evidence type="ECO:0000256" key="1">
    <source>
        <dbReference type="ARBA" id="ARBA00004651"/>
    </source>
</evidence>
<dbReference type="OrthoDB" id="915562at2"/>
<evidence type="ECO:0000256" key="3">
    <source>
        <dbReference type="ARBA" id="ARBA00022676"/>
    </source>
</evidence>
<feature type="domain" description="Glycosyltransferase RgtA/B/C/D-like" evidence="9">
    <location>
        <begin position="83"/>
        <end position="206"/>
    </location>
</feature>
<sequence>MANTLAVRQNLRLRIDSTWYVALAWVAFAIVVNPVGNFPLNDDWSYGIAVQRLLQTGQFHPTGWTSMPLITQVLWGSLFCVPFGFSYTTLRISTLVAGFIGIVLLERLVRSHGCDARSSALTAAVLAFNPLYFNLANTFMADVPFTAAVLASVWLFCRYLNTRRGVWLAATLAAVVASLLIRQLALCLPVAMTITLAAERRCVQRKRSAAPLWIAAGSIVACAAILRLFALWLEARGALPATYHAKEMAALQNLLAPHGLFTSIARGVFNALTYLGWFLAPLLVWRAPAVYRRHAGSRAGRTLLAALVLAAVGGTAVLLATHHPMPLGWNIIQPTGVGPHTMRETLVLPPSAFPRAPLVFWQVVTAITLFGAVMLAYELVWITRNIVRRVMRREGSALLSVQVFLLAAVAAYCAPLIIGGFFDRYLLTPLALLAALIAIEDQQEAQAAQPLDAGERLRARAGGGAARRRVDVIAWALLLVTGVFAVSATHDYLAWNRARWQLVDELMAHGVPIGEIDGGLEVNGLYAYDPAYVEKPGKSWYWVNDDRYVVTFAPLPGYHEVGSAEVGGWIPNYRTRVLAMERDGGAPR</sequence>